<dbReference type="InterPro" id="IPR017941">
    <property type="entry name" value="Rieske_2Fe-2S"/>
</dbReference>
<organism evidence="10 11">
    <name type="scientific">Haloferax larsenii</name>
    <dbReference type="NCBI Taxonomy" id="302484"/>
    <lineage>
        <taxon>Archaea</taxon>
        <taxon>Methanobacteriati</taxon>
        <taxon>Methanobacteriota</taxon>
        <taxon>Stenosarchaea group</taxon>
        <taxon>Halobacteria</taxon>
        <taxon>Halobacteriales</taxon>
        <taxon>Haloferacaceae</taxon>
        <taxon>Haloferax</taxon>
    </lineage>
</organism>
<proteinExistence type="inferred from homology"/>
<evidence type="ECO:0000256" key="1">
    <source>
        <dbReference type="ARBA" id="ARBA00008751"/>
    </source>
</evidence>
<reference evidence="10 11" key="1">
    <citation type="submission" date="2016-10" db="EMBL/GenBank/DDBJ databases">
        <authorList>
            <person name="de Groot N.N."/>
        </authorList>
    </citation>
    <scope>NUCLEOTIDE SEQUENCE [LARGE SCALE GENOMIC DNA]</scope>
    <source>
        <strain evidence="10 11">CDM_5</strain>
    </source>
</reference>
<dbReference type="GO" id="GO:0005506">
    <property type="term" value="F:iron ion binding"/>
    <property type="evidence" value="ECO:0007669"/>
    <property type="project" value="InterPro"/>
</dbReference>
<keyword evidence="7" id="KW-0411">Iron-sulfur</keyword>
<name>A0A1H7NKY5_HALLR</name>
<sequence>MSHGIDESQSTSQTEFGRVKALLERMGETLEDGEVPMQILNDDAVHQLELERIFGQTWVYVGHESEVPEPGDYRQRTIGEDPFIFVRGEDGDFRVLFNSCRHRGANVCRAEKGNTSHFRCPYHGWTYKNTGDLVGVPQKAAGFDHIEPENRGLHEAPHVEEYNGLVFACVAPDVEPLEEFLGGATWFLDMYFDLIDMEVIGDPHRWEVENDWKTPTENFYGDNYHIPMGHKSAIDAGVGSDTATGEKESNLYGIADCDGHGFSFYQIESEEDSYWGHPPEVVETFNHDTLDADQHEVARKSGVTLGTIFPNLSFIFLGGRDDPEKDSVGTFLLRKWEPRGAGKMEVVNWILAPKDASDEYKERVYEVGMSNFSPSGNFEVDDVGIWYGIDEAAGSVFARQNDDVNTLFTMGRGEDPAATVYEEWVGPGTAYLEGGMTDENQLDFYRTWHETMTSDGGM</sequence>
<dbReference type="Pfam" id="PF00355">
    <property type="entry name" value="Rieske"/>
    <property type="match status" value="1"/>
</dbReference>
<dbReference type="PRINTS" id="PR00090">
    <property type="entry name" value="RNGDIOXGNASE"/>
</dbReference>
<evidence type="ECO:0000256" key="6">
    <source>
        <dbReference type="ARBA" id="ARBA00023004"/>
    </source>
</evidence>
<dbReference type="SUPFAM" id="SSF50022">
    <property type="entry name" value="ISP domain"/>
    <property type="match status" value="1"/>
</dbReference>
<evidence type="ECO:0000256" key="7">
    <source>
        <dbReference type="ARBA" id="ARBA00023014"/>
    </source>
</evidence>
<dbReference type="Pfam" id="PF00848">
    <property type="entry name" value="Ring_hydroxyl_A"/>
    <property type="match status" value="1"/>
</dbReference>
<dbReference type="PANTHER" id="PTHR43756:SF1">
    <property type="entry name" value="3-PHENYLPROPIONATE_CINNAMIC ACID DIOXYGENASE SUBUNIT ALPHA"/>
    <property type="match status" value="1"/>
</dbReference>
<dbReference type="RefSeq" id="WP_074793368.1">
    <property type="nucleotide sequence ID" value="NZ_FOAD01000003.1"/>
</dbReference>
<keyword evidence="8" id="KW-0520">NAD</keyword>
<evidence type="ECO:0000256" key="3">
    <source>
        <dbReference type="ARBA" id="ARBA00022723"/>
    </source>
</evidence>
<feature type="domain" description="Rieske" evidence="9">
    <location>
        <begin position="59"/>
        <end position="167"/>
    </location>
</feature>
<evidence type="ECO:0000256" key="5">
    <source>
        <dbReference type="ARBA" id="ARBA00023002"/>
    </source>
</evidence>
<dbReference type="EMBL" id="FOAD01000003">
    <property type="protein sequence ID" value="SEL24222.1"/>
    <property type="molecule type" value="Genomic_DNA"/>
</dbReference>
<keyword evidence="4 10" id="KW-0223">Dioxygenase</keyword>
<dbReference type="InterPro" id="IPR015879">
    <property type="entry name" value="Ring_hydroxy_dOase_asu_C_dom"/>
</dbReference>
<keyword evidence="5" id="KW-0560">Oxidoreductase</keyword>
<dbReference type="InterPro" id="IPR036922">
    <property type="entry name" value="Rieske_2Fe-2S_sf"/>
</dbReference>
<keyword evidence="2" id="KW-0001">2Fe-2S</keyword>
<dbReference type="PROSITE" id="PS51296">
    <property type="entry name" value="RIESKE"/>
    <property type="match status" value="1"/>
</dbReference>
<dbReference type="PROSITE" id="PS00570">
    <property type="entry name" value="RING_HYDROXYL_ALPHA"/>
    <property type="match status" value="1"/>
</dbReference>
<dbReference type="GO" id="GO:0051537">
    <property type="term" value="F:2 iron, 2 sulfur cluster binding"/>
    <property type="evidence" value="ECO:0007669"/>
    <property type="project" value="UniProtKB-KW"/>
</dbReference>
<dbReference type="Gene3D" id="3.90.380.10">
    <property type="entry name" value="Naphthalene 1,2-dioxygenase Alpha Subunit, Chain A, domain 1"/>
    <property type="match status" value="1"/>
</dbReference>
<evidence type="ECO:0000256" key="4">
    <source>
        <dbReference type="ARBA" id="ARBA00022964"/>
    </source>
</evidence>
<protein>
    <submittedName>
        <fullName evidence="10">Phenylpropionate dioxygenase, large terminal subunit</fullName>
    </submittedName>
</protein>
<dbReference type="OrthoDB" id="6837at2157"/>
<evidence type="ECO:0000256" key="8">
    <source>
        <dbReference type="ARBA" id="ARBA00023027"/>
    </source>
</evidence>
<dbReference type="PANTHER" id="PTHR43756">
    <property type="entry name" value="CHOLINE MONOOXYGENASE, CHLOROPLASTIC"/>
    <property type="match status" value="1"/>
</dbReference>
<dbReference type="GO" id="GO:0051213">
    <property type="term" value="F:dioxygenase activity"/>
    <property type="evidence" value="ECO:0007669"/>
    <property type="project" value="UniProtKB-KW"/>
</dbReference>
<keyword evidence="3" id="KW-0479">Metal-binding</keyword>
<dbReference type="InterPro" id="IPR015881">
    <property type="entry name" value="ARHD_Rieske_2Fe_2S"/>
</dbReference>
<gene>
    <name evidence="10" type="ORF">SAMN04488691_103364</name>
</gene>
<accession>A0A1H7NKY5</accession>
<dbReference type="InterPro" id="IPR001663">
    <property type="entry name" value="Rng_hydr_dOase-A"/>
</dbReference>
<dbReference type="Proteomes" id="UP000183894">
    <property type="component" value="Unassembled WGS sequence"/>
</dbReference>
<evidence type="ECO:0000313" key="11">
    <source>
        <dbReference type="Proteomes" id="UP000183894"/>
    </source>
</evidence>
<keyword evidence="6" id="KW-0408">Iron</keyword>
<comment type="similarity">
    <text evidence="1">Belongs to the bacterial ring-hydroxylating dioxygenase alpha subunit family.</text>
</comment>
<evidence type="ECO:0000313" key="10">
    <source>
        <dbReference type="EMBL" id="SEL24222.1"/>
    </source>
</evidence>
<evidence type="ECO:0000259" key="9">
    <source>
        <dbReference type="PROSITE" id="PS51296"/>
    </source>
</evidence>
<dbReference type="SUPFAM" id="SSF55961">
    <property type="entry name" value="Bet v1-like"/>
    <property type="match status" value="1"/>
</dbReference>
<evidence type="ECO:0000256" key="2">
    <source>
        <dbReference type="ARBA" id="ARBA00022714"/>
    </source>
</evidence>
<dbReference type="Gene3D" id="2.102.10.10">
    <property type="entry name" value="Rieske [2Fe-2S] iron-sulphur domain"/>
    <property type="match status" value="1"/>
</dbReference>
<dbReference type="AlphaFoldDB" id="A0A1H7NKY5"/>